<protein>
    <recommendedName>
        <fullName evidence="3">DUF3368 domain-containing protein</fullName>
    </recommendedName>
</protein>
<dbReference type="OrthoDB" id="5567844at2"/>
<sequence>MKVFCNTTPFIALSIVNQLALLPTLFGKIYAVDAVAEECAHGGPVSVPALGTLEWVEIIKSEPCESLILLELDKGEKHTLDMAHRMSADQVIIDEKLERDLGEYLGLNITGTLGILLKAK</sequence>
<dbReference type="PANTHER" id="PTHR39550:SF1">
    <property type="entry name" value="SLL0658 PROTEIN"/>
    <property type="match status" value="1"/>
</dbReference>
<dbReference type="InterPro" id="IPR021799">
    <property type="entry name" value="PIN-like_prokaryotic"/>
</dbReference>
<name>A0A1H6FDI0_9GAMM</name>
<evidence type="ECO:0000313" key="1">
    <source>
        <dbReference type="EMBL" id="SEH08128.1"/>
    </source>
</evidence>
<dbReference type="Proteomes" id="UP000236724">
    <property type="component" value="Unassembled WGS sequence"/>
</dbReference>
<dbReference type="RefSeq" id="WP_103921704.1">
    <property type="nucleotide sequence ID" value="NZ_FMSV02000543.1"/>
</dbReference>
<dbReference type="PANTHER" id="PTHR39550">
    <property type="entry name" value="SLL0658 PROTEIN"/>
    <property type="match status" value="1"/>
</dbReference>
<gene>
    <name evidence="1" type="ORF">MBHS_04018</name>
</gene>
<dbReference type="AlphaFoldDB" id="A0A1H6FDI0"/>
<proteinExistence type="predicted"/>
<dbReference type="EMBL" id="FMSV02000543">
    <property type="protein sequence ID" value="SEH08128.1"/>
    <property type="molecule type" value="Genomic_DNA"/>
</dbReference>
<reference evidence="1 2" key="1">
    <citation type="submission" date="2016-10" db="EMBL/GenBank/DDBJ databases">
        <authorList>
            <person name="de Groot N.N."/>
        </authorList>
    </citation>
    <scope>NUCLEOTIDE SEQUENCE [LARGE SCALE GENOMIC DNA]</scope>
    <source>
        <strain evidence="1">MBHS1</strain>
    </source>
</reference>
<evidence type="ECO:0008006" key="3">
    <source>
        <dbReference type="Google" id="ProtNLM"/>
    </source>
</evidence>
<keyword evidence="2" id="KW-1185">Reference proteome</keyword>
<organism evidence="1 2">
    <name type="scientific">Candidatus Venteria ishoeyi</name>
    <dbReference type="NCBI Taxonomy" id="1899563"/>
    <lineage>
        <taxon>Bacteria</taxon>
        <taxon>Pseudomonadati</taxon>
        <taxon>Pseudomonadota</taxon>
        <taxon>Gammaproteobacteria</taxon>
        <taxon>Thiotrichales</taxon>
        <taxon>Thiotrichaceae</taxon>
        <taxon>Venteria</taxon>
    </lineage>
</organism>
<accession>A0A1H6FDI0</accession>
<evidence type="ECO:0000313" key="2">
    <source>
        <dbReference type="Proteomes" id="UP000236724"/>
    </source>
</evidence>
<dbReference type="Pfam" id="PF11848">
    <property type="entry name" value="DUF3368"/>
    <property type="match status" value="1"/>
</dbReference>